<comment type="caution">
    <text evidence="2">The sequence shown here is derived from an EMBL/GenBank/DDBJ whole genome shotgun (WGS) entry which is preliminary data.</text>
</comment>
<dbReference type="Pfam" id="PF12705">
    <property type="entry name" value="PDDEXK_1"/>
    <property type="match status" value="1"/>
</dbReference>
<sequence length="300" mass="33692">MNLGHIMVEDPTVVSMDAALKRAVEELGIDLTLTGGSGHGWSRSSTMQQCPHKYDQKYNKNKGGWENGIPPKALQIGGCFHAFMALYYQREIDIDKGATPDEAVVEPGVLCDALLDYGADPVLIGAAWQYFEGYANYYEAQGHDWFKPLAVEYRAKDPNGPDTCRYDLIAEVKDHPVVLPGTWIVEHKTASRLDKGVTEGWHLDGEIVGQCMIYKKARLAMKFGKLQGVIVNVIVKTKIPQFHREFVTPPMKSTRRQAKDLKVFRATKAIYESVGYWPRSLASCVGRYGFCEFFDACRDE</sequence>
<evidence type="ECO:0000259" key="1">
    <source>
        <dbReference type="Pfam" id="PF12705"/>
    </source>
</evidence>
<accession>A0A0F9LFI8</accession>
<dbReference type="AlphaFoldDB" id="A0A0F9LFI8"/>
<proteinExistence type="predicted"/>
<feature type="domain" description="PD-(D/E)XK endonuclease-like" evidence="1">
    <location>
        <begin position="42"/>
        <end position="297"/>
    </location>
</feature>
<reference evidence="2" key="1">
    <citation type="journal article" date="2015" name="Nature">
        <title>Complex archaea that bridge the gap between prokaryotes and eukaryotes.</title>
        <authorList>
            <person name="Spang A."/>
            <person name="Saw J.H."/>
            <person name="Jorgensen S.L."/>
            <person name="Zaremba-Niedzwiedzka K."/>
            <person name="Martijn J."/>
            <person name="Lind A.E."/>
            <person name="van Eijk R."/>
            <person name="Schleper C."/>
            <person name="Guy L."/>
            <person name="Ettema T.J."/>
        </authorList>
    </citation>
    <scope>NUCLEOTIDE SEQUENCE</scope>
</reference>
<evidence type="ECO:0000313" key="2">
    <source>
        <dbReference type="EMBL" id="KKM92263.1"/>
    </source>
</evidence>
<dbReference type="EMBL" id="LAZR01006415">
    <property type="protein sequence ID" value="KKM92263.1"/>
    <property type="molecule type" value="Genomic_DNA"/>
</dbReference>
<gene>
    <name evidence="2" type="ORF">LCGC14_1220160</name>
</gene>
<protein>
    <recommendedName>
        <fullName evidence="1">PD-(D/E)XK endonuclease-like domain-containing protein</fullName>
    </recommendedName>
</protein>
<organism evidence="2">
    <name type="scientific">marine sediment metagenome</name>
    <dbReference type="NCBI Taxonomy" id="412755"/>
    <lineage>
        <taxon>unclassified sequences</taxon>
        <taxon>metagenomes</taxon>
        <taxon>ecological metagenomes</taxon>
    </lineage>
</organism>
<name>A0A0F9LFI8_9ZZZZ</name>
<dbReference type="InterPro" id="IPR038726">
    <property type="entry name" value="PDDEXK_AddAB-type"/>
</dbReference>